<keyword evidence="2" id="KW-0472">Membrane</keyword>
<organism evidence="3 4">
    <name type="scientific">Aureibacter tunicatorum</name>
    <dbReference type="NCBI Taxonomy" id="866807"/>
    <lineage>
        <taxon>Bacteria</taxon>
        <taxon>Pseudomonadati</taxon>
        <taxon>Bacteroidota</taxon>
        <taxon>Cytophagia</taxon>
        <taxon>Cytophagales</taxon>
        <taxon>Persicobacteraceae</taxon>
        <taxon>Aureibacter</taxon>
    </lineage>
</organism>
<feature type="compositionally biased region" description="Basic residues" evidence="1">
    <location>
        <begin position="950"/>
        <end position="959"/>
    </location>
</feature>
<feature type="transmembrane region" description="Helical" evidence="2">
    <location>
        <begin position="161"/>
        <end position="183"/>
    </location>
</feature>
<gene>
    <name evidence="3" type="ORF">HNQ88_000460</name>
</gene>
<feature type="compositionally biased region" description="Basic and acidic residues" evidence="1">
    <location>
        <begin position="960"/>
        <end position="969"/>
    </location>
</feature>
<dbReference type="Proteomes" id="UP001185092">
    <property type="component" value="Unassembled WGS sequence"/>
</dbReference>
<keyword evidence="2" id="KW-1133">Transmembrane helix</keyword>
<dbReference type="AlphaFoldDB" id="A0AAE3XM58"/>
<proteinExistence type="predicted"/>
<reference evidence="3" key="1">
    <citation type="submission" date="2023-07" db="EMBL/GenBank/DDBJ databases">
        <title>Genomic Encyclopedia of Type Strains, Phase IV (KMG-IV): sequencing the most valuable type-strain genomes for metagenomic binning, comparative biology and taxonomic classification.</title>
        <authorList>
            <person name="Goeker M."/>
        </authorList>
    </citation>
    <scope>NUCLEOTIDE SEQUENCE</scope>
    <source>
        <strain evidence="3">DSM 26174</strain>
    </source>
</reference>
<feature type="region of interest" description="Disordered" evidence="1">
    <location>
        <begin position="750"/>
        <end position="772"/>
    </location>
</feature>
<evidence type="ECO:0000256" key="1">
    <source>
        <dbReference type="SAM" id="MobiDB-lite"/>
    </source>
</evidence>
<feature type="region of interest" description="Disordered" evidence="1">
    <location>
        <begin position="1053"/>
        <end position="1074"/>
    </location>
</feature>
<evidence type="ECO:0000256" key="2">
    <source>
        <dbReference type="SAM" id="Phobius"/>
    </source>
</evidence>
<protein>
    <recommendedName>
        <fullName evidence="5">ATPase</fullName>
    </recommendedName>
</protein>
<evidence type="ECO:0008006" key="5">
    <source>
        <dbReference type="Google" id="ProtNLM"/>
    </source>
</evidence>
<feature type="region of interest" description="Disordered" evidence="1">
    <location>
        <begin position="950"/>
        <end position="969"/>
    </location>
</feature>
<sequence>MSEIQYDKQYKGDKDVHKKIQKFKKRYYANFLIKGSLLFTALVLSLYVFFNLIEHIAEFNRYGRTFIFYLFVILSAGALIYWVINPLLYLLGIRKTISDEEAAQKIGNYFPGISDKLLNLLQLENIADKNDLAKAAIENGKNTFKNQHFEEAVETKKNKRYVPYAILPVFLIALIVVISPSLFTKSTKRIIEHQRDFLPELPFKLKVQNESLLAFQNEDFTLNIQAVGESLPADLYLVTDSRRIKMQKEPGGLFKYTFPKMQSNESFDIEALGLKEGPFFIVVKNRPNLRGFNVDLKYPSYTKIPNEQIANLGNLTVPEGTEASWIFNTLDADSLSMFFPTTEEIESLESKDKNLFSHTRVLTESGPYEIKLSNEFSPNIDQIIYQIDVIKDQYPKITFEQFKDTTLYKYIIFGGNLTDDYGISSLNLYYKKEGEKKYKRQAVSIAKNKAQQGYYYQWPLDSLKLTPGQNVSYYLQVADNDQVNGAKTAKTATFSFKTPEKSEIKESIAQSSSNNQKDIEKSIREAKEVRDNIKNIENRIKGKKYLDWQDRKMLEALVEQKKELDKELEELQKQHKEELAKRSHFDEMDKNDKIAEKAKELQKLMSEVLDEETKELYRELQKLLEEKQSDVNDINDKLDEISSKEQNLEQELERTLELFKRMKFDFKAEEISNKLEELQKREEELSNEKITGKNFDEIAEKQKDIDKEFDDLEKEFKELSELNQDMKNPEAMPNTSEERNNIQNEQGNFQNAHEQNKKKQANESQKQMSKEMQKLAQKMRDMQASSEMTSLNENLDNLRFIQSNLIKISFDQEDLIKEFRKVNQSDPKFVELSQGQLKIKDDSKIINDSLIALSQRVFQLSSFVTRELNDMNTNIDNATIKVKERKVAEAMAKQQFAMTSMNNLALMLDQVMTQMQQQMQNAMGNSDPKQKGGKPKLSDLQKQLNEKIKNLKKSGKKGRQLSEELSKLASEQEKIRRALEQDGDKKGKIDPNGKPSEGEGEGEKEGKENGGGNPYKKLAENMENTEIDLVNKRLTQEMINRQEDILTKMLEAENAEREDEYEKEREAEQASSYEQVMPKAFEEYIKLKEKELERLKTVPLRFNKYYKEEVNRYFNNKNKQKDNN</sequence>
<dbReference type="RefSeq" id="WP_309936949.1">
    <property type="nucleotide sequence ID" value="NZ_AP025305.1"/>
</dbReference>
<keyword evidence="4" id="KW-1185">Reference proteome</keyword>
<accession>A0AAE3XM58</accession>
<feature type="transmembrane region" description="Helical" evidence="2">
    <location>
        <begin position="66"/>
        <end position="91"/>
    </location>
</feature>
<keyword evidence="2" id="KW-0812">Transmembrane</keyword>
<dbReference type="EMBL" id="JAVDQD010000001">
    <property type="protein sequence ID" value="MDR6237484.1"/>
    <property type="molecule type" value="Genomic_DNA"/>
</dbReference>
<feature type="region of interest" description="Disordered" evidence="1">
    <location>
        <begin position="917"/>
        <end position="937"/>
    </location>
</feature>
<feature type="compositionally biased region" description="Basic and acidic residues" evidence="1">
    <location>
        <begin position="978"/>
        <end position="991"/>
    </location>
</feature>
<evidence type="ECO:0000313" key="3">
    <source>
        <dbReference type="EMBL" id="MDR6237484.1"/>
    </source>
</evidence>
<name>A0AAE3XM58_9BACT</name>
<evidence type="ECO:0000313" key="4">
    <source>
        <dbReference type="Proteomes" id="UP001185092"/>
    </source>
</evidence>
<feature type="compositionally biased region" description="Basic and acidic residues" evidence="1">
    <location>
        <begin position="1053"/>
        <end position="1068"/>
    </location>
</feature>
<feature type="transmembrane region" description="Helical" evidence="2">
    <location>
        <begin position="27"/>
        <end position="50"/>
    </location>
</feature>
<comment type="caution">
    <text evidence="3">The sequence shown here is derived from an EMBL/GenBank/DDBJ whole genome shotgun (WGS) entry which is preliminary data.</text>
</comment>
<feature type="region of interest" description="Disordered" evidence="1">
    <location>
        <begin position="978"/>
        <end position="1020"/>
    </location>
</feature>